<keyword evidence="2" id="KW-1185">Reference proteome</keyword>
<comment type="caution">
    <text evidence="1">The sequence shown here is derived from an EMBL/GenBank/DDBJ whole genome shotgun (WGS) entry which is preliminary data.</text>
</comment>
<reference evidence="1 2" key="2">
    <citation type="journal article" date="2022" name="Mol. Ecol. Resour.">
        <title>The genomes of chicory, endive, great burdock and yacon provide insights into Asteraceae paleo-polyploidization history and plant inulin production.</title>
        <authorList>
            <person name="Fan W."/>
            <person name="Wang S."/>
            <person name="Wang H."/>
            <person name="Wang A."/>
            <person name="Jiang F."/>
            <person name="Liu H."/>
            <person name="Zhao H."/>
            <person name="Xu D."/>
            <person name="Zhang Y."/>
        </authorList>
    </citation>
    <scope>NUCLEOTIDE SEQUENCE [LARGE SCALE GENOMIC DNA]</scope>
    <source>
        <strain evidence="2">cv. Punajuju</strain>
        <tissue evidence="1">Leaves</tissue>
    </source>
</reference>
<name>A0ACB9GD53_CICIN</name>
<evidence type="ECO:0000313" key="2">
    <source>
        <dbReference type="Proteomes" id="UP001055811"/>
    </source>
</evidence>
<dbReference type="Proteomes" id="UP001055811">
    <property type="component" value="Linkage Group LG02"/>
</dbReference>
<accession>A0ACB9GD53</accession>
<organism evidence="1 2">
    <name type="scientific">Cichorium intybus</name>
    <name type="common">Chicory</name>
    <dbReference type="NCBI Taxonomy" id="13427"/>
    <lineage>
        <taxon>Eukaryota</taxon>
        <taxon>Viridiplantae</taxon>
        <taxon>Streptophyta</taxon>
        <taxon>Embryophyta</taxon>
        <taxon>Tracheophyta</taxon>
        <taxon>Spermatophyta</taxon>
        <taxon>Magnoliopsida</taxon>
        <taxon>eudicotyledons</taxon>
        <taxon>Gunneridae</taxon>
        <taxon>Pentapetalae</taxon>
        <taxon>asterids</taxon>
        <taxon>campanulids</taxon>
        <taxon>Asterales</taxon>
        <taxon>Asteraceae</taxon>
        <taxon>Cichorioideae</taxon>
        <taxon>Cichorieae</taxon>
        <taxon>Cichoriinae</taxon>
        <taxon>Cichorium</taxon>
    </lineage>
</organism>
<protein>
    <submittedName>
        <fullName evidence="1">Uncharacterized protein</fullName>
    </submittedName>
</protein>
<evidence type="ECO:0000313" key="1">
    <source>
        <dbReference type="EMBL" id="KAI3781015.1"/>
    </source>
</evidence>
<dbReference type="EMBL" id="CM042010">
    <property type="protein sequence ID" value="KAI3781015.1"/>
    <property type="molecule type" value="Genomic_DNA"/>
</dbReference>
<proteinExistence type="predicted"/>
<gene>
    <name evidence="1" type="ORF">L2E82_11014</name>
</gene>
<sequence length="117" mass="13824">MNTVVEISSARKDWWAEDLCEIEIDVYQNIMLAVISKGRGEDNMIREALKTYCRRWLLDCNDSLKLDEAIFHDLLIPTEYPQTRVYDIELMQFLVDQFFNPKNIDNQFNIQKVCSPS</sequence>
<reference evidence="2" key="1">
    <citation type="journal article" date="2022" name="Mol. Ecol. Resour.">
        <title>The genomes of chicory, endive, great burdock and yacon provide insights into Asteraceae palaeo-polyploidization history and plant inulin production.</title>
        <authorList>
            <person name="Fan W."/>
            <person name="Wang S."/>
            <person name="Wang H."/>
            <person name="Wang A."/>
            <person name="Jiang F."/>
            <person name="Liu H."/>
            <person name="Zhao H."/>
            <person name="Xu D."/>
            <person name="Zhang Y."/>
        </authorList>
    </citation>
    <scope>NUCLEOTIDE SEQUENCE [LARGE SCALE GENOMIC DNA]</scope>
    <source>
        <strain evidence="2">cv. Punajuju</strain>
    </source>
</reference>